<name>A0ABR9R6C1_9FIRM</name>
<feature type="transmembrane region" description="Helical" evidence="1">
    <location>
        <begin position="43"/>
        <end position="66"/>
    </location>
</feature>
<protein>
    <submittedName>
        <fullName evidence="2">ECF transporter S component</fullName>
    </submittedName>
</protein>
<keyword evidence="1" id="KW-1133">Transmembrane helix</keyword>
<evidence type="ECO:0000256" key="1">
    <source>
        <dbReference type="SAM" id="Phobius"/>
    </source>
</evidence>
<dbReference type="Gene3D" id="1.10.1760.20">
    <property type="match status" value="1"/>
</dbReference>
<organism evidence="2 3">
    <name type="scientific">Gemmiger gallinarum</name>
    <dbReference type="NCBI Taxonomy" id="2779354"/>
    <lineage>
        <taxon>Bacteria</taxon>
        <taxon>Bacillati</taxon>
        <taxon>Bacillota</taxon>
        <taxon>Clostridia</taxon>
        <taxon>Eubacteriales</taxon>
        <taxon>Gemmiger</taxon>
    </lineage>
</organism>
<feature type="transmembrane region" description="Helical" evidence="1">
    <location>
        <begin position="169"/>
        <end position="196"/>
    </location>
</feature>
<feature type="transmembrane region" description="Helical" evidence="1">
    <location>
        <begin position="125"/>
        <end position="149"/>
    </location>
</feature>
<gene>
    <name evidence="2" type="ORF">INF35_11650</name>
</gene>
<feature type="transmembrane region" description="Helical" evidence="1">
    <location>
        <begin position="12"/>
        <end position="31"/>
    </location>
</feature>
<dbReference type="InterPro" id="IPR024529">
    <property type="entry name" value="ECF_trnsprt_substrate-spec"/>
</dbReference>
<keyword evidence="1" id="KW-0472">Membrane</keyword>
<dbReference type="RefSeq" id="WP_193502596.1">
    <property type="nucleotide sequence ID" value="NZ_JADCKC010000003.1"/>
</dbReference>
<keyword evidence="1" id="KW-0812">Transmembrane</keyword>
<evidence type="ECO:0000313" key="2">
    <source>
        <dbReference type="EMBL" id="MBE5038442.1"/>
    </source>
</evidence>
<dbReference type="Proteomes" id="UP000768567">
    <property type="component" value="Unassembled WGS sequence"/>
</dbReference>
<sequence>MKTSKNVRYLTQLALLTALVLLMANTFLGYIRVGPLTMSLLTIPVAIGAMLCGPLAGAWLGLIFGLTSLANAISGAGGLTFFAFQYSPALCVVMCVGARVLCGLLCGLIYRGVGKLMPARDKTCAFIGALSAPLLNTVLFMGALVAFFYDMPAVQEKVAELGAANPFIYVILSVGVQGVLEAVICCIVGTAVTVPLKRLLKQ</sequence>
<evidence type="ECO:0000313" key="3">
    <source>
        <dbReference type="Proteomes" id="UP000768567"/>
    </source>
</evidence>
<accession>A0ABR9R6C1</accession>
<dbReference type="Pfam" id="PF12822">
    <property type="entry name" value="ECF_trnsprt"/>
    <property type="match status" value="1"/>
</dbReference>
<feature type="transmembrane region" description="Helical" evidence="1">
    <location>
        <begin position="86"/>
        <end position="113"/>
    </location>
</feature>
<proteinExistence type="predicted"/>
<dbReference type="EMBL" id="JADCKC010000003">
    <property type="protein sequence ID" value="MBE5038442.1"/>
    <property type="molecule type" value="Genomic_DNA"/>
</dbReference>
<comment type="caution">
    <text evidence="2">The sequence shown here is derived from an EMBL/GenBank/DDBJ whole genome shotgun (WGS) entry which is preliminary data.</text>
</comment>
<reference evidence="2 3" key="1">
    <citation type="submission" date="2020-10" db="EMBL/GenBank/DDBJ databases">
        <title>ChiBAC.</title>
        <authorList>
            <person name="Zenner C."/>
            <person name="Hitch T.C.A."/>
            <person name="Clavel T."/>
        </authorList>
    </citation>
    <scope>NUCLEOTIDE SEQUENCE [LARGE SCALE GENOMIC DNA]</scope>
    <source>
        <strain evidence="2 3">DSM 109015</strain>
    </source>
</reference>
<keyword evidence="3" id="KW-1185">Reference proteome</keyword>